<sequence>MNEYILKKVYEDLELGNRVCFVTLTDVKGSSPGKQGAVMAVFKDDSVIGTIGGGILENVVINKCRECIKTGEDFNFDYSLTEESLETTMKCGGYVKGYIKVFNPKPKLLIIGGGHIGHSLYNISKGLDFYTVIIDDRHEFANKDRFPGADEVYSGNISEILNKIRIDDNTYIVIATRGYEKDIEALREVINSKAAYIGMIGSRKKWKALKEELLSEGIEKKLLESIYAPVGINISSSSVSEIAFGIMAEVLLVKNNGDLSHRKDKR</sequence>
<protein>
    <submittedName>
        <fullName evidence="3">Xanthine dehydrogenase</fullName>
    </submittedName>
</protein>
<gene>
    <name evidence="3" type="ORF">VN21_13640</name>
</gene>
<proteinExistence type="predicted"/>
<dbReference type="PATRIC" id="fig|1629550.3.peg.2184"/>
<dbReference type="InterPro" id="IPR052698">
    <property type="entry name" value="MoCofactor_Util/Proc"/>
</dbReference>
<name>A0A0M3DGM3_9FIRM</name>
<feature type="domain" description="XdhC Rossmann" evidence="2">
    <location>
        <begin position="108"/>
        <end position="250"/>
    </location>
</feature>
<evidence type="ECO:0000313" key="3">
    <source>
        <dbReference type="EMBL" id="KKY00522.1"/>
    </source>
</evidence>
<dbReference type="OrthoDB" id="9773039at2"/>
<dbReference type="RefSeq" id="WP_046823742.1">
    <property type="nucleotide sequence ID" value="NZ_JBCLWQ010000002.1"/>
</dbReference>
<organism evidence="3 4">
    <name type="scientific">Paraclostridium benzoelyticum</name>
    <dbReference type="NCBI Taxonomy" id="1629550"/>
    <lineage>
        <taxon>Bacteria</taxon>
        <taxon>Bacillati</taxon>
        <taxon>Bacillota</taxon>
        <taxon>Clostridia</taxon>
        <taxon>Peptostreptococcales</taxon>
        <taxon>Peptostreptococcaceae</taxon>
        <taxon>Paraclostridium</taxon>
    </lineage>
</organism>
<dbReference type="Gene3D" id="3.40.50.720">
    <property type="entry name" value="NAD(P)-binding Rossmann-like Domain"/>
    <property type="match status" value="1"/>
</dbReference>
<dbReference type="InterPro" id="IPR003777">
    <property type="entry name" value="XdhC_CoxI"/>
</dbReference>
<dbReference type="InterPro" id="IPR027051">
    <property type="entry name" value="XdhC_Rossmann_dom"/>
</dbReference>
<dbReference type="Proteomes" id="UP000034407">
    <property type="component" value="Unassembled WGS sequence"/>
</dbReference>
<evidence type="ECO:0000259" key="2">
    <source>
        <dbReference type="Pfam" id="PF13478"/>
    </source>
</evidence>
<accession>A0A0M3DGM3</accession>
<reference evidence="3 4" key="1">
    <citation type="submission" date="2015-04" db="EMBL/GenBank/DDBJ databases">
        <title>Microcin producing Clostridium sp. JC272T.</title>
        <authorList>
            <person name="Jyothsna T."/>
            <person name="Sasikala C."/>
            <person name="Ramana C."/>
        </authorList>
    </citation>
    <scope>NUCLEOTIDE SEQUENCE [LARGE SCALE GENOMIC DNA]</scope>
    <source>
        <strain evidence="3 4">JC272</strain>
    </source>
</reference>
<dbReference type="AlphaFoldDB" id="A0A0M3DGM3"/>
<dbReference type="Pfam" id="PF13478">
    <property type="entry name" value="XdhC_C"/>
    <property type="match status" value="1"/>
</dbReference>
<comment type="caution">
    <text evidence="3">The sequence shown here is derived from an EMBL/GenBank/DDBJ whole genome shotgun (WGS) entry which is preliminary data.</text>
</comment>
<evidence type="ECO:0000259" key="1">
    <source>
        <dbReference type="Pfam" id="PF02625"/>
    </source>
</evidence>
<dbReference type="Pfam" id="PF02625">
    <property type="entry name" value="XdhC_CoxI"/>
    <property type="match status" value="1"/>
</dbReference>
<feature type="domain" description="XdhC- CoxI" evidence="1">
    <location>
        <begin position="15"/>
        <end position="72"/>
    </location>
</feature>
<dbReference type="PANTHER" id="PTHR30388:SF6">
    <property type="entry name" value="XANTHINE DEHYDROGENASE SUBUNIT A-RELATED"/>
    <property type="match status" value="1"/>
</dbReference>
<evidence type="ECO:0000313" key="4">
    <source>
        <dbReference type="Proteomes" id="UP000034407"/>
    </source>
</evidence>
<keyword evidence="4" id="KW-1185">Reference proteome</keyword>
<dbReference type="PANTHER" id="PTHR30388">
    <property type="entry name" value="ALDEHYDE OXIDOREDUCTASE MOLYBDENUM COFACTOR ASSEMBLY PROTEIN"/>
    <property type="match status" value="1"/>
</dbReference>
<dbReference type="EMBL" id="LBBT01000270">
    <property type="protein sequence ID" value="KKY00522.1"/>
    <property type="molecule type" value="Genomic_DNA"/>
</dbReference>